<proteinExistence type="predicted"/>
<accession>A0AAE1B3M7</accession>
<evidence type="ECO:0000313" key="2">
    <source>
        <dbReference type="Proteomes" id="UP001283361"/>
    </source>
</evidence>
<keyword evidence="2" id="KW-1185">Reference proteome</keyword>
<protein>
    <submittedName>
        <fullName evidence="1">Uncharacterized protein</fullName>
    </submittedName>
</protein>
<organism evidence="1 2">
    <name type="scientific">Elysia crispata</name>
    <name type="common">lettuce slug</name>
    <dbReference type="NCBI Taxonomy" id="231223"/>
    <lineage>
        <taxon>Eukaryota</taxon>
        <taxon>Metazoa</taxon>
        <taxon>Spiralia</taxon>
        <taxon>Lophotrochozoa</taxon>
        <taxon>Mollusca</taxon>
        <taxon>Gastropoda</taxon>
        <taxon>Heterobranchia</taxon>
        <taxon>Euthyneura</taxon>
        <taxon>Panpulmonata</taxon>
        <taxon>Sacoglossa</taxon>
        <taxon>Placobranchoidea</taxon>
        <taxon>Plakobranchidae</taxon>
        <taxon>Elysia</taxon>
    </lineage>
</organism>
<reference evidence="1" key="1">
    <citation type="journal article" date="2023" name="G3 (Bethesda)">
        <title>A reference genome for the long-term kleptoplast-retaining sea slug Elysia crispata morphotype clarki.</title>
        <authorList>
            <person name="Eastman K.E."/>
            <person name="Pendleton A.L."/>
            <person name="Shaikh M.A."/>
            <person name="Suttiyut T."/>
            <person name="Ogas R."/>
            <person name="Tomko P."/>
            <person name="Gavelis G."/>
            <person name="Widhalm J.R."/>
            <person name="Wisecaver J.H."/>
        </authorList>
    </citation>
    <scope>NUCLEOTIDE SEQUENCE</scope>
    <source>
        <strain evidence="1">ECLA1</strain>
    </source>
</reference>
<sequence>MITSSQIKTSKIMTIQIRAYGGVISMNRSSTVTVIKIPPVQTEGRNPQRVINTHKSTDQWISHVGHSESHQGGVVPPNEFSRAASERLCIRAATEYGQWLWDKRLACRCIWAWALIGQSSNVVGTWDASFNVLKIGTRWDSLVVVKKEAL</sequence>
<name>A0AAE1B3M7_9GAST</name>
<comment type="caution">
    <text evidence="1">The sequence shown here is derived from an EMBL/GenBank/DDBJ whole genome shotgun (WGS) entry which is preliminary data.</text>
</comment>
<evidence type="ECO:0000313" key="1">
    <source>
        <dbReference type="EMBL" id="KAK3798903.1"/>
    </source>
</evidence>
<dbReference type="EMBL" id="JAWDGP010000619">
    <property type="protein sequence ID" value="KAK3798903.1"/>
    <property type="molecule type" value="Genomic_DNA"/>
</dbReference>
<dbReference type="AlphaFoldDB" id="A0AAE1B3M7"/>
<dbReference type="Proteomes" id="UP001283361">
    <property type="component" value="Unassembled WGS sequence"/>
</dbReference>
<gene>
    <name evidence="1" type="ORF">RRG08_050282</name>
</gene>